<dbReference type="OrthoDB" id="2420627at2759"/>
<keyword evidence="2" id="KW-1185">Reference proteome</keyword>
<evidence type="ECO:0008006" key="3">
    <source>
        <dbReference type="Google" id="ProtNLM"/>
    </source>
</evidence>
<name>A0A6A6AST2_9PEZI</name>
<proteinExistence type="predicted"/>
<dbReference type="Proteomes" id="UP000799438">
    <property type="component" value="Unassembled WGS sequence"/>
</dbReference>
<evidence type="ECO:0000313" key="2">
    <source>
        <dbReference type="Proteomes" id="UP000799438"/>
    </source>
</evidence>
<protein>
    <recommendedName>
        <fullName evidence="3">MULE transposase domain-containing protein</fullName>
    </recommendedName>
</protein>
<dbReference type="RefSeq" id="XP_033390801.1">
    <property type="nucleotide sequence ID" value="XM_033545300.1"/>
</dbReference>
<sequence length="142" mass="16727">MMDCTSYSYGPWAIERLSRVIKKPSVFVTDCELALKNTLKTHYSDVPQQLCTWYITENVGSKIRQAWAHQPDPDVETTEDSEDIEQQRTACARRFQHLASAPTPAEWDTRWESIQNDYAEKEDFVSYIRTQWVPFKEQWCRA</sequence>
<dbReference type="GeneID" id="54302803"/>
<evidence type="ECO:0000313" key="1">
    <source>
        <dbReference type="EMBL" id="KAF2135082.1"/>
    </source>
</evidence>
<gene>
    <name evidence="1" type="ORF">K452DRAFT_339438</name>
</gene>
<organism evidence="1 2">
    <name type="scientific">Aplosporella prunicola CBS 121167</name>
    <dbReference type="NCBI Taxonomy" id="1176127"/>
    <lineage>
        <taxon>Eukaryota</taxon>
        <taxon>Fungi</taxon>
        <taxon>Dikarya</taxon>
        <taxon>Ascomycota</taxon>
        <taxon>Pezizomycotina</taxon>
        <taxon>Dothideomycetes</taxon>
        <taxon>Dothideomycetes incertae sedis</taxon>
        <taxon>Botryosphaeriales</taxon>
        <taxon>Aplosporellaceae</taxon>
        <taxon>Aplosporella</taxon>
    </lineage>
</organism>
<reference evidence="1" key="1">
    <citation type="journal article" date="2020" name="Stud. Mycol.">
        <title>101 Dothideomycetes genomes: a test case for predicting lifestyles and emergence of pathogens.</title>
        <authorList>
            <person name="Haridas S."/>
            <person name="Albert R."/>
            <person name="Binder M."/>
            <person name="Bloem J."/>
            <person name="Labutti K."/>
            <person name="Salamov A."/>
            <person name="Andreopoulos B."/>
            <person name="Baker S."/>
            <person name="Barry K."/>
            <person name="Bills G."/>
            <person name="Bluhm B."/>
            <person name="Cannon C."/>
            <person name="Castanera R."/>
            <person name="Culley D."/>
            <person name="Daum C."/>
            <person name="Ezra D."/>
            <person name="Gonzalez J."/>
            <person name="Henrissat B."/>
            <person name="Kuo A."/>
            <person name="Liang C."/>
            <person name="Lipzen A."/>
            <person name="Lutzoni F."/>
            <person name="Magnuson J."/>
            <person name="Mondo S."/>
            <person name="Nolan M."/>
            <person name="Ohm R."/>
            <person name="Pangilinan J."/>
            <person name="Park H.-J."/>
            <person name="Ramirez L."/>
            <person name="Alfaro M."/>
            <person name="Sun H."/>
            <person name="Tritt A."/>
            <person name="Yoshinaga Y."/>
            <person name="Zwiers L.-H."/>
            <person name="Turgeon B."/>
            <person name="Goodwin S."/>
            <person name="Spatafora J."/>
            <person name="Crous P."/>
            <person name="Grigoriev I."/>
        </authorList>
    </citation>
    <scope>NUCLEOTIDE SEQUENCE</scope>
    <source>
        <strain evidence="1">CBS 121167</strain>
    </source>
</reference>
<dbReference type="EMBL" id="ML995725">
    <property type="protein sequence ID" value="KAF2135082.1"/>
    <property type="molecule type" value="Genomic_DNA"/>
</dbReference>
<dbReference type="AlphaFoldDB" id="A0A6A6AST2"/>
<accession>A0A6A6AST2</accession>